<feature type="region of interest" description="Disordered" evidence="1">
    <location>
        <begin position="478"/>
        <end position="505"/>
    </location>
</feature>
<dbReference type="EMBL" id="JAASRO010000001">
    <property type="protein sequence ID" value="NIK58247.1"/>
    <property type="molecule type" value="Genomic_DNA"/>
</dbReference>
<name>A0A7X6A1H3_9ACTN</name>
<evidence type="ECO:0000313" key="3">
    <source>
        <dbReference type="Proteomes" id="UP000555407"/>
    </source>
</evidence>
<organism evidence="2 3">
    <name type="scientific">Kribbella shirazensis</name>
    <dbReference type="NCBI Taxonomy" id="1105143"/>
    <lineage>
        <taxon>Bacteria</taxon>
        <taxon>Bacillati</taxon>
        <taxon>Actinomycetota</taxon>
        <taxon>Actinomycetes</taxon>
        <taxon>Propionibacteriales</taxon>
        <taxon>Kribbellaceae</taxon>
        <taxon>Kribbella</taxon>
    </lineage>
</organism>
<comment type="caution">
    <text evidence="2">The sequence shown here is derived from an EMBL/GenBank/DDBJ whole genome shotgun (WGS) entry which is preliminary data.</text>
</comment>
<accession>A0A7X6A1H3</accession>
<proteinExistence type="predicted"/>
<dbReference type="RefSeq" id="WP_167208895.1">
    <property type="nucleotide sequence ID" value="NZ_JAASRO010000001.1"/>
</dbReference>
<protein>
    <submittedName>
        <fullName evidence="2">Uncharacterized protein</fullName>
    </submittedName>
</protein>
<dbReference type="Proteomes" id="UP000555407">
    <property type="component" value="Unassembled WGS sequence"/>
</dbReference>
<evidence type="ECO:0000256" key="1">
    <source>
        <dbReference type="SAM" id="MobiDB-lite"/>
    </source>
</evidence>
<dbReference type="AlphaFoldDB" id="A0A7X6A1H3"/>
<gene>
    <name evidence="2" type="ORF">BJY22_003964</name>
</gene>
<evidence type="ECO:0000313" key="2">
    <source>
        <dbReference type="EMBL" id="NIK58247.1"/>
    </source>
</evidence>
<sequence length="614" mass="66347">MQAEWLSQTFPPEGASAAEGIRNQLGRPELDLLTILVREAAQNSWDARRSDAQVVDFRLSIGSVSAANSSAWRDLLLRNAPIDAHLPLRRILQKSDIRTLTVSDRGTTGLGGPTRADTIQGGNHDFVAFVRNIGEPRDKELGGGTYGFGKGIFYLLSSAGTVLLHTRCDDGTGRLQTRLIGCALWKSYVGADGTGERRYTGRHWWGDVTSGIVEPLVDDAAAEMARRLGLEPFEDDETGTDVVIFDPELDDRDTEEVAQYLAETVAWQLWPKMLRRIDGRPPMRFAVRHNGRDVVVPDPETTRPLDLFVAAYRQLDSEGGRELECRSPKKLLGRLGLVKTVAPALTPTPAGLTAGVDTLVHHVCLMRPAELVVTYRPGPKPPSELLAYAGVFRADPAMDDVYARAEPPTHDSWNPQSLQAPQNTFVRTTFLRIKEALEGLLELGGTARGGSAALALGAASSHFASLVAGAEGLGGATDFTSARGRDTTGKGGRHRKGDPRPVRTSSIEYVDDPRVELLDGKTVVVQAFRLPMDGGHDVTADVAVLAGAGSRETDPPVGADQPVVMGWRSDDGRFVGDRSPRLEGGDGTVWSVLVRPALDTMTEVVITSRSDVES</sequence>
<keyword evidence="3" id="KW-1185">Reference proteome</keyword>
<reference evidence="2 3" key="1">
    <citation type="submission" date="2020-03" db="EMBL/GenBank/DDBJ databases">
        <title>Sequencing the genomes of 1000 actinobacteria strains.</title>
        <authorList>
            <person name="Klenk H.-P."/>
        </authorList>
    </citation>
    <scope>NUCLEOTIDE SEQUENCE [LARGE SCALE GENOMIC DNA]</scope>
    <source>
        <strain evidence="2 3">DSM 45490</strain>
    </source>
</reference>